<dbReference type="RefSeq" id="WP_027305732.1">
    <property type="nucleotide sequence ID" value="NZ_CP020867.1"/>
</dbReference>
<dbReference type="CDD" id="cd05247">
    <property type="entry name" value="UDP_G4E_1_SDR_e"/>
    <property type="match status" value="1"/>
</dbReference>
<name>A0A1W6BXC6_9BACT</name>
<dbReference type="Gene3D" id="3.90.25.10">
    <property type="entry name" value="UDP-galactose 4-epimerase, domain 1"/>
    <property type="match status" value="1"/>
</dbReference>
<dbReference type="InterPro" id="IPR036291">
    <property type="entry name" value="NAD(P)-bd_dom_sf"/>
</dbReference>
<dbReference type="AlphaFoldDB" id="A0A1W6BXC6"/>
<evidence type="ECO:0000256" key="8">
    <source>
        <dbReference type="ARBA" id="ARBA00023235"/>
    </source>
</evidence>
<comment type="similarity">
    <text evidence="4 10">Belongs to the NAD(P)-dependent epimerase/dehydratase family.</text>
</comment>
<dbReference type="InterPro" id="IPR001509">
    <property type="entry name" value="Epimerase_deHydtase"/>
</dbReference>
<dbReference type="eggNOG" id="COG1087">
    <property type="taxonomic scope" value="Bacteria"/>
</dbReference>
<dbReference type="UniPathway" id="UPA00214"/>
<dbReference type="OrthoDB" id="9801785at2"/>
<accession>A0A1W6BXC6</accession>
<dbReference type="InterPro" id="IPR005886">
    <property type="entry name" value="UDP_G4E"/>
</dbReference>
<dbReference type="PANTHER" id="PTHR43725:SF53">
    <property type="entry name" value="UDP-ARABINOSE 4-EPIMERASE 1"/>
    <property type="match status" value="1"/>
</dbReference>
<evidence type="ECO:0000259" key="11">
    <source>
        <dbReference type="Pfam" id="PF01370"/>
    </source>
</evidence>
<evidence type="ECO:0000256" key="1">
    <source>
        <dbReference type="ARBA" id="ARBA00000083"/>
    </source>
</evidence>
<dbReference type="SUPFAM" id="SSF51735">
    <property type="entry name" value="NAD(P)-binding Rossmann-fold domains"/>
    <property type="match status" value="1"/>
</dbReference>
<dbReference type="EMBL" id="CP020867">
    <property type="protein sequence ID" value="ARJ56759.1"/>
    <property type="molecule type" value="Genomic_DNA"/>
</dbReference>
<comment type="cofactor">
    <cofactor evidence="2 10">
        <name>NAD(+)</name>
        <dbReference type="ChEBI" id="CHEBI:57540"/>
    </cofactor>
</comment>
<dbReference type="PANTHER" id="PTHR43725">
    <property type="entry name" value="UDP-GLUCOSE 4-EPIMERASE"/>
    <property type="match status" value="1"/>
</dbReference>
<evidence type="ECO:0000256" key="9">
    <source>
        <dbReference type="ARBA" id="ARBA00023277"/>
    </source>
</evidence>
<dbReference type="STRING" id="1121267.CCUN_1166"/>
<dbReference type="NCBIfam" id="TIGR01179">
    <property type="entry name" value="galE"/>
    <property type="match status" value="1"/>
</dbReference>
<keyword evidence="7 10" id="KW-0520">NAD</keyword>
<evidence type="ECO:0000256" key="10">
    <source>
        <dbReference type="RuleBase" id="RU366046"/>
    </source>
</evidence>
<dbReference type="Pfam" id="PF01370">
    <property type="entry name" value="Epimerase"/>
    <property type="match status" value="1"/>
</dbReference>
<evidence type="ECO:0000256" key="6">
    <source>
        <dbReference type="ARBA" id="ARBA00018569"/>
    </source>
</evidence>
<dbReference type="EC" id="5.1.3.2" evidence="5 10"/>
<comment type="subunit">
    <text evidence="10">Homodimer.</text>
</comment>
<organism evidence="12 13">
    <name type="scientific">Campylobacter cuniculorum DSM 23162 = LMG 24588</name>
    <dbReference type="NCBI Taxonomy" id="1121267"/>
    <lineage>
        <taxon>Bacteria</taxon>
        <taxon>Pseudomonadati</taxon>
        <taxon>Campylobacterota</taxon>
        <taxon>Epsilonproteobacteria</taxon>
        <taxon>Campylobacterales</taxon>
        <taxon>Campylobacteraceae</taxon>
        <taxon>Campylobacter</taxon>
    </lineage>
</organism>
<protein>
    <recommendedName>
        <fullName evidence="6 10">UDP-glucose 4-epimerase</fullName>
        <ecNumber evidence="5 10">5.1.3.2</ecNumber>
    </recommendedName>
</protein>
<evidence type="ECO:0000256" key="7">
    <source>
        <dbReference type="ARBA" id="ARBA00023027"/>
    </source>
</evidence>
<evidence type="ECO:0000256" key="2">
    <source>
        <dbReference type="ARBA" id="ARBA00001911"/>
    </source>
</evidence>
<evidence type="ECO:0000256" key="3">
    <source>
        <dbReference type="ARBA" id="ARBA00004947"/>
    </source>
</evidence>
<evidence type="ECO:0000313" key="13">
    <source>
        <dbReference type="Proteomes" id="UP000192902"/>
    </source>
</evidence>
<gene>
    <name evidence="12" type="primary">gne</name>
    <name evidence="12" type="ORF">CCUN_1166</name>
</gene>
<dbReference type="Gene3D" id="3.40.50.720">
    <property type="entry name" value="NAD(P)-binding Rossmann-like Domain"/>
    <property type="match status" value="1"/>
</dbReference>
<proteinExistence type="inferred from homology"/>
<dbReference type="GO" id="GO:0003978">
    <property type="term" value="F:UDP-glucose 4-epimerase activity"/>
    <property type="evidence" value="ECO:0007669"/>
    <property type="project" value="UniProtKB-UniRule"/>
</dbReference>
<evidence type="ECO:0000313" key="12">
    <source>
        <dbReference type="EMBL" id="ARJ56759.1"/>
    </source>
</evidence>
<keyword evidence="8 10" id="KW-0413">Isomerase</keyword>
<evidence type="ECO:0000256" key="4">
    <source>
        <dbReference type="ARBA" id="ARBA00007637"/>
    </source>
</evidence>
<dbReference type="KEGG" id="ccun:CCUN_1166"/>
<sequence length="328" mass="36867">MKILITGGAGYIGSHTLRQFLKTSHELYVLDNLSKGSQTSLEDLSRIRNFEFFKQDLSDFKGLKELFKTQKFDAVVHFAASIEVFESMQNPLKYYINNTANTANLIQTCLENGVFKFIFSSTAATYGEPKTPVVSETSPLMPINPYGKSKLMSEELLRDASVAFPEFKHCILRYFNVAGACMDFKLGQRYPKATLLIKVAAEVAAGKREKLFIFGEDYETKDGTCIRDFIHVDDISSAHLVALEYLKDNASDVFNVGYGHGFSVKEVIETMKKVSGVDFKVEIAARRAGDPSVLISDASKIRSLTSWQPQFDDLELICRSAFEWEKQC</sequence>
<keyword evidence="9 10" id="KW-0119">Carbohydrate metabolism</keyword>
<dbReference type="GO" id="GO:0033499">
    <property type="term" value="P:galactose catabolic process via UDP-galactose, Leloir pathway"/>
    <property type="evidence" value="ECO:0007669"/>
    <property type="project" value="TreeGrafter"/>
</dbReference>
<evidence type="ECO:0000256" key="5">
    <source>
        <dbReference type="ARBA" id="ARBA00013189"/>
    </source>
</evidence>
<feature type="domain" description="NAD-dependent epimerase/dehydratase" evidence="11">
    <location>
        <begin position="3"/>
        <end position="257"/>
    </location>
</feature>
<comment type="catalytic activity">
    <reaction evidence="1 10">
        <text>UDP-alpha-D-glucose = UDP-alpha-D-galactose</text>
        <dbReference type="Rhea" id="RHEA:22168"/>
        <dbReference type="ChEBI" id="CHEBI:58885"/>
        <dbReference type="ChEBI" id="CHEBI:66914"/>
        <dbReference type="EC" id="5.1.3.2"/>
    </reaction>
</comment>
<dbReference type="Proteomes" id="UP000192902">
    <property type="component" value="Chromosome"/>
</dbReference>
<reference evidence="12 13" key="1">
    <citation type="submission" date="2017-04" db="EMBL/GenBank/DDBJ databases">
        <title>Complete genome sequence of the Campylobacter cuniculorum type strain LMG24588.</title>
        <authorList>
            <person name="Miller W.G."/>
            <person name="Yee E."/>
            <person name="Revez J."/>
            <person name="Bono J.L."/>
            <person name="Rossi M."/>
        </authorList>
    </citation>
    <scope>NUCLEOTIDE SEQUENCE [LARGE SCALE GENOMIC DNA]</scope>
    <source>
        <strain evidence="12 13">LMG 24588</strain>
    </source>
</reference>
<comment type="pathway">
    <text evidence="3 10">Carbohydrate metabolism; galactose metabolism.</text>
</comment>